<feature type="chain" id="PRO_5002713269" evidence="2">
    <location>
        <begin position="17"/>
        <end position="185"/>
    </location>
</feature>
<name>A7NQ60_ROSCS</name>
<dbReference type="STRING" id="383372.Rcas_3657"/>
<dbReference type="EMBL" id="CP000804">
    <property type="protein sequence ID" value="ABU59706.1"/>
    <property type="molecule type" value="Genomic_DNA"/>
</dbReference>
<organism evidence="3 4">
    <name type="scientific">Roseiflexus castenholzii (strain DSM 13941 / HLO8)</name>
    <dbReference type="NCBI Taxonomy" id="383372"/>
    <lineage>
        <taxon>Bacteria</taxon>
        <taxon>Bacillati</taxon>
        <taxon>Chloroflexota</taxon>
        <taxon>Chloroflexia</taxon>
        <taxon>Chloroflexales</taxon>
        <taxon>Roseiflexineae</taxon>
        <taxon>Roseiflexaceae</taxon>
        <taxon>Roseiflexus</taxon>
    </lineage>
</organism>
<dbReference type="RefSeq" id="WP_012122129.1">
    <property type="nucleotide sequence ID" value="NC_009767.1"/>
</dbReference>
<keyword evidence="2" id="KW-0732">Signal</keyword>
<dbReference type="Proteomes" id="UP000000263">
    <property type="component" value="Chromosome"/>
</dbReference>
<dbReference type="AlphaFoldDB" id="A7NQ60"/>
<dbReference type="HOGENOM" id="CLU_120851_0_0_0"/>
<protein>
    <submittedName>
        <fullName evidence="3">Uncharacterized protein</fullName>
    </submittedName>
</protein>
<gene>
    <name evidence="3" type="ordered locus">Rcas_3657</name>
</gene>
<evidence type="ECO:0000256" key="2">
    <source>
        <dbReference type="SAM" id="SignalP"/>
    </source>
</evidence>
<dbReference type="KEGG" id="rca:Rcas_3657"/>
<reference evidence="3 4" key="1">
    <citation type="submission" date="2007-08" db="EMBL/GenBank/DDBJ databases">
        <title>Complete sequence of Roseiflexus castenholzii DSM 13941.</title>
        <authorList>
            <consortium name="US DOE Joint Genome Institute"/>
            <person name="Copeland A."/>
            <person name="Lucas S."/>
            <person name="Lapidus A."/>
            <person name="Barry K."/>
            <person name="Glavina del Rio T."/>
            <person name="Dalin E."/>
            <person name="Tice H."/>
            <person name="Pitluck S."/>
            <person name="Thompson L.S."/>
            <person name="Brettin T."/>
            <person name="Bruce D."/>
            <person name="Detter J.C."/>
            <person name="Han C."/>
            <person name="Tapia R."/>
            <person name="Schmutz J."/>
            <person name="Larimer F."/>
            <person name="Land M."/>
            <person name="Hauser L."/>
            <person name="Kyrpides N."/>
            <person name="Mikhailova N."/>
            <person name="Bryant D.A."/>
            <person name="Hanada S."/>
            <person name="Tsukatani Y."/>
            <person name="Richardson P."/>
        </authorList>
    </citation>
    <scope>NUCLEOTIDE SEQUENCE [LARGE SCALE GENOMIC DNA]</scope>
    <source>
        <strain evidence="4">DSM 13941 / HLO8</strain>
    </source>
</reference>
<evidence type="ECO:0000256" key="1">
    <source>
        <dbReference type="SAM" id="MobiDB-lite"/>
    </source>
</evidence>
<feature type="region of interest" description="Disordered" evidence="1">
    <location>
        <begin position="30"/>
        <end position="69"/>
    </location>
</feature>
<dbReference type="eggNOG" id="ENOG5030T4Z">
    <property type="taxonomic scope" value="Bacteria"/>
</dbReference>
<proteinExistence type="predicted"/>
<evidence type="ECO:0000313" key="4">
    <source>
        <dbReference type="Proteomes" id="UP000000263"/>
    </source>
</evidence>
<keyword evidence="4" id="KW-1185">Reference proteome</keyword>
<evidence type="ECO:0000313" key="3">
    <source>
        <dbReference type="EMBL" id="ABU59706.1"/>
    </source>
</evidence>
<accession>A7NQ60</accession>
<sequence length="185" mass="19861">MRLLRAVLPHAITALAAVALTLGAQRFLSSPAPPAPQPTAPAGLITPTPSPTVGVAPTAGAAPSPQPTDAPLAAAVTRQEVIDLRVQDDRLWAAIYLMRALNHLADAEAALRMNDFARVEQILTTIDDALEQAYARAADADRDPIVQIRRDVGIIREDLYLRPEGMDARLARARQAIMTLIEAPR</sequence>
<feature type="signal peptide" evidence="2">
    <location>
        <begin position="1"/>
        <end position="16"/>
    </location>
</feature>